<reference evidence="1" key="1">
    <citation type="submission" date="2018-05" db="EMBL/GenBank/DDBJ databases">
        <authorList>
            <person name="Lanie J.A."/>
            <person name="Ng W.-L."/>
            <person name="Kazmierczak K.M."/>
            <person name="Andrzejewski T.M."/>
            <person name="Davidsen T.M."/>
            <person name="Wayne K.J."/>
            <person name="Tettelin H."/>
            <person name="Glass J.I."/>
            <person name="Rusch D."/>
            <person name="Podicherti R."/>
            <person name="Tsui H.-C.T."/>
            <person name="Winkler M.E."/>
        </authorList>
    </citation>
    <scope>NUCLEOTIDE SEQUENCE</scope>
</reference>
<accession>A0A382PI28</accession>
<name>A0A382PI28_9ZZZZ</name>
<organism evidence="1">
    <name type="scientific">marine metagenome</name>
    <dbReference type="NCBI Taxonomy" id="408172"/>
    <lineage>
        <taxon>unclassified sequences</taxon>
        <taxon>metagenomes</taxon>
        <taxon>ecological metagenomes</taxon>
    </lineage>
</organism>
<sequence length="37" mass="4293">MVKTGRMFNKINRRKFNLKLIGGIILDQKNKISDTSN</sequence>
<protein>
    <submittedName>
        <fullName evidence="1">Uncharacterized protein</fullName>
    </submittedName>
</protein>
<evidence type="ECO:0000313" key="1">
    <source>
        <dbReference type="EMBL" id="SVC73053.1"/>
    </source>
</evidence>
<gene>
    <name evidence="1" type="ORF">METZ01_LOCUS325907</name>
</gene>
<dbReference type="AlphaFoldDB" id="A0A382PI28"/>
<proteinExistence type="predicted"/>
<dbReference type="EMBL" id="UINC01107574">
    <property type="protein sequence ID" value="SVC73053.1"/>
    <property type="molecule type" value="Genomic_DNA"/>
</dbReference>